<dbReference type="GO" id="GO:0005524">
    <property type="term" value="F:ATP binding"/>
    <property type="evidence" value="ECO:0007669"/>
    <property type="project" value="InterPro"/>
</dbReference>
<dbReference type="Gene3D" id="3.40.50.620">
    <property type="entry name" value="HUPs"/>
    <property type="match status" value="2"/>
</dbReference>
<dbReference type="RefSeq" id="WP_170183173.1">
    <property type="nucleotide sequence ID" value="NZ_JBHTGS010000001.1"/>
</dbReference>
<reference evidence="2 3" key="1">
    <citation type="submission" date="2019-06" db="EMBL/GenBank/DDBJ databases">
        <title>Sequencing the genomes of 1000 actinobacteria strains.</title>
        <authorList>
            <person name="Klenk H.-P."/>
        </authorList>
    </citation>
    <scope>NUCLEOTIDE SEQUENCE [LARGE SCALE GENOMIC DNA]</scope>
    <source>
        <strain evidence="2 3">DSM 45928</strain>
    </source>
</reference>
<evidence type="ECO:0000313" key="3">
    <source>
        <dbReference type="Proteomes" id="UP000317043"/>
    </source>
</evidence>
<evidence type="ECO:0000313" key="2">
    <source>
        <dbReference type="EMBL" id="TQL75721.1"/>
    </source>
</evidence>
<gene>
    <name evidence="2" type="ORF">FB566_1233</name>
</gene>
<dbReference type="GO" id="GO:0006430">
    <property type="term" value="P:lysyl-tRNA aminoacylation"/>
    <property type="evidence" value="ECO:0007669"/>
    <property type="project" value="InterPro"/>
</dbReference>
<dbReference type="InterPro" id="IPR002904">
    <property type="entry name" value="Lys-tRNA-ligase"/>
</dbReference>
<keyword evidence="2" id="KW-0030">Aminoacyl-tRNA synthetase</keyword>
<keyword evidence="1" id="KW-0963">Cytoplasm</keyword>
<dbReference type="InterPro" id="IPR014729">
    <property type="entry name" value="Rossmann-like_a/b/a_fold"/>
</dbReference>
<keyword evidence="2" id="KW-0436">Ligase</keyword>
<comment type="caution">
    <text evidence="2">The sequence shown here is derived from an EMBL/GenBank/DDBJ whole genome shotgun (WGS) entry which is preliminary data.</text>
</comment>
<dbReference type="GO" id="GO:0005737">
    <property type="term" value="C:cytoplasm"/>
    <property type="evidence" value="ECO:0007669"/>
    <property type="project" value="InterPro"/>
</dbReference>
<protein>
    <submittedName>
        <fullName evidence="2">Lysyl-tRNA synthetase class I</fullName>
    </submittedName>
</protein>
<name>A0A543AT17_9ACTN</name>
<evidence type="ECO:0000256" key="1">
    <source>
        <dbReference type="ARBA" id="ARBA00022490"/>
    </source>
</evidence>
<dbReference type="PANTHER" id="PTHR37940:SF1">
    <property type="entry name" value="LYSINE--TRNA LIGASE"/>
    <property type="match status" value="1"/>
</dbReference>
<dbReference type="InterPro" id="IPR042078">
    <property type="entry name" value="Lys-tRNA-ligase_SC_fold"/>
</dbReference>
<keyword evidence="3" id="KW-1185">Reference proteome</keyword>
<dbReference type="Gene3D" id="6.10.20.10">
    <property type="entry name" value="Lysine tRNA ligase, stem contact fold domain"/>
    <property type="match status" value="1"/>
</dbReference>
<sequence length="530" mass="59244">MTVAESAPAVPVVAPGSAPERVTGYADLFAQDRSQPHWAFDYAARLARRHPVDHRILIQTSMSPSGAFHIGNLRDTICAHLVHRALTAMGRRSGILLSFDDYDPFRPGQAASDPALSDFVGRPLAAARERATAICRAYIRELKQLGICPADADPDGRTPPGSTWDTHYQWERYTSETYRDLQRDMVKGRSKLAKLLGVSRPDRLFSVYCEQCGRNDTEILHLRPNRVRYRCHACTAILTTTRVGPVKPSWALDWTLRVAHEHIDCEPAGQDHCSAGSTMDRTRPLYQRHLRIHQPVIVPYGLVREPGQRRKISGSGGGGLVAADLLAVMPVTMILWLYSRQNCLSDIRVTMRRDWFLAAHAEYDRFREQATRGGRALSLHRLISDDPPAGPLPGMRRVMGLLHSYCYDVDRVVELLSKTTKDESSIRERVGHAMAWIGAHGRSTSWLFADAPDDLPLFHGDDLAGRWDRQRHQRLHASLFGVRSGPPLRVLLDLFGEESLLTAVADHRATGRRPLRELLLARLDGGAGEG</sequence>
<dbReference type="AlphaFoldDB" id="A0A543AT17"/>
<accession>A0A543AT17</accession>
<dbReference type="PANTHER" id="PTHR37940">
    <property type="entry name" value="LYSINE--TRNA LIGASE"/>
    <property type="match status" value="1"/>
</dbReference>
<dbReference type="EMBL" id="VFOW01000001">
    <property type="protein sequence ID" value="TQL75721.1"/>
    <property type="molecule type" value="Genomic_DNA"/>
</dbReference>
<dbReference type="GO" id="GO:0004824">
    <property type="term" value="F:lysine-tRNA ligase activity"/>
    <property type="evidence" value="ECO:0007669"/>
    <property type="project" value="InterPro"/>
</dbReference>
<dbReference type="InParanoid" id="A0A543AT17"/>
<dbReference type="SUPFAM" id="SSF52374">
    <property type="entry name" value="Nucleotidylyl transferase"/>
    <property type="match status" value="1"/>
</dbReference>
<proteinExistence type="predicted"/>
<dbReference type="Pfam" id="PF01921">
    <property type="entry name" value="tRNA-synt_1f"/>
    <property type="match status" value="2"/>
</dbReference>
<organism evidence="2 3">
    <name type="scientific">Stackebrandtia endophytica</name>
    <dbReference type="NCBI Taxonomy" id="1496996"/>
    <lineage>
        <taxon>Bacteria</taxon>
        <taxon>Bacillati</taxon>
        <taxon>Actinomycetota</taxon>
        <taxon>Actinomycetes</taxon>
        <taxon>Glycomycetales</taxon>
        <taxon>Glycomycetaceae</taxon>
        <taxon>Stackebrandtia</taxon>
    </lineage>
</organism>
<dbReference type="Proteomes" id="UP000317043">
    <property type="component" value="Unassembled WGS sequence"/>
</dbReference>